<organism evidence="6 7">
    <name type="scientific">Lunasporangiospora selenospora</name>
    <dbReference type="NCBI Taxonomy" id="979761"/>
    <lineage>
        <taxon>Eukaryota</taxon>
        <taxon>Fungi</taxon>
        <taxon>Fungi incertae sedis</taxon>
        <taxon>Mucoromycota</taxon>
        <taxon>Mortierellomycotina</taxon>
        <taxon>Mortierellomycetes</taxon>
        <taxon>Mortierellales</taxon>
        <taxon>Mortierellaceae</taxon>
        <taxon>Lunasporangiospora</taxon>
    </lineage>
</organism>
<evidence type="ECO:0000256" key="3">
    <source>
        <dbReference type="ARBA" id="ARBA00023002"/>
    </source>
</evidence>
<dbReference type="Proteomes" id="UP000780801">
    <property type="component" value="Unassembled WGS sequence"/>
</dbReference>
<dbReference type="GO" id="GO:0044550">
    <property type="term" value="P:secondary metabolite biosynthetic process"/>
    <property type="evidence" value="ECO:0007669"/>
    <property type="project" value="TreeGrafter"/>
</dbReference>
<name>A0A9P6FRQ1_9FUNG</name>
<feature type="non-terminal residue" evidence="6">
    <location>
        <position position="100"/>
    </location>
</feature>
<keyword evidence="7" id="KW-1185">Reference proteome</keyword>
<evidence type="ECO:0000313" key="6">
    <source>
        <dbReference type="EMBL" id="KAF9580214.1"/>
    </source>
</evidence>
<dbReference type="AlphaFoldDB" id="A0A9P6FRQ1"/>
<protein>
    <recommendedName>
        <fullName evidence="5">FAD-binding domain-containing protein</fullName>
    </recommendedName>
</protein>
<evidence type="ECO:0000256" key="1">
    <source>
        <dbReference type="ARBA" id="ARBA00022630"/>
    </source>
</evidence>
<dbReference type="OrthoDB" id="655030at2759"/>
<keyword evidence="4" id="KW-1133">Transmembrane helix</keyword>
<dbReference type="InterPro" id="IPR036188">
    <property type="entry name" value="FAD/NAD-bd_sf"/>
</dbReference>
<evidence type="ECO:0000256" key="2">
    <source>
        <dbReference type="ARBA" id="ARBA00022827"/>
    </source>
</evidence>
<dbReference type="InterPro" id="IPR002938">
    <property type="entry name" value="FAD-bd"/>
</dbReference>
<evidence type="ECO:0000313" key="7">
    <source>
        <dbReference type="Proteomes" id="UP000780801"/>
    </source>
</evidence>
<gene>
    <name evidence="6" type="ORF">BGW38_003232</name>
</gene>
<dbReference type="EMBL" id="JAABOA010002209">
    <property type="protein sequence ID" value="KAF9580214.1"/>
    <property type="molecule type" value="Genomic_DNA"/>
</dbReference>
<reference evidence="6" key="1">
    <citation type="journal article" date="2020" name="Fungal Divers.">
        <title>Resolving the Mortierellaceae phylogeny through synthesis of multi-gene phylogenetics and phylogenomics.</title>
        <authorList>
            <person name="Vandepol N."/>
            <person name="Liber J."/>
            <person name="Desiro A."/>
            <person name="Na H."/>
            <person name="Kennedy M."/>
            <person name="Barry K."/>
            <person name="Grigoriev I.V."/>
            <person name="Miller A.N."/>
            <person name="O'Donnell K."/>
            <person name="Stajich J.E."/>
            <person name="Bonito G."/>
        </authorList>
    </citation>
    <scope>NUCLEOTIDE SEQUENCE</scope>
    <source>
        <strain evidence="6">KOD1015</strain>
    </source>
</reference>
<dbReference type="SUPFAM" id="SSF51905">
    <property type="entry name" value="FAD/NAD(P)-binding domain"/>
    <property type="match status" value="1"/>
</dbReference>
<keyword evidence="1" id="KW-0285">Flavoprotein</keyword>
<sequence>MAPPEQLADFTVLIIGGGIAGLSLAMLLERAGIQFQVYERAATVRPLGSAVALGPNVLPMFEQMGILDDFVAMAKENNVVSNFNEDLEQTSFIDYTTLPE</sequence>
<evidence type="ECO:0000259" key="5">
    <source>
        <dbReference type="Pfam" id="PF01494"/>
    </source>
</evidence>
<proteinExistence type="predicted"/>
<feature type="domain" description="FAD-binding" evidence="5">
    <location>
        <begin position="10"/>
        <end position="86"/>
    </location>
</feature>
<feature type="transmembrane region" description="Helical" evidence="4">
    <location>
        <begin position="6"/>
        <end position="28"/>
    </location>
</feature>
<dbReference type="InterPro" id="IPR051104">
    <property type="entry name" value="FAD_monoxygenase"/>
</dbReference>
<accession>A0A9P6FRQ1</accession>
<keyword evidence="4" id="KW-0812">Transmembrane</keyword>
<dbReference type="PANTHER" id="PTHR46720">
    <property type="entry name" value="HYDROXYLASE, PUTATIVE (AFU_ORTHOLOGUE AFUA_3G01460)-RELATED"/>
    <property type="match status" value="1"/>
</dbReference>
<evidence type="ECO:0000256" key="4">
    <source>
        <dbReference type="SAM" id="Phobius"/>
    </source>
</evidence>
<dbReference type="GO" id="GO:0071949">
    <property type="term" value="F:FAD binding"/>
    <property type="evidence" value="ECO:0007669"/>
    <property type="project" value="InterPro"/>
</dbReference>
<keyword evidence="4" id="KW-0472">Membrane</keyword>
<keyword evidence="3" id="KW-0560">Oxidoreductase</keyword>
<keyword evidence="2" id="KW-0274">FAD</keyword>
<dbReference type="PANTHER" id="PTHR46720:SF3">
    <property type="entry name" value="FAD-BINDING DOMAIN-CONTAINING PROTEIN-RELATED"/>
    <property type="match status" value="1"/>
</dbReference>
<dbReference type="Pfam" id="PF01494">
    <property type="entry name" value="FAD_binding_3"/>
    <property type="match status" value="1"/>
</dbReference>
<comment type="caution">
    <text evidence="6">The sequence shown here is derived from an EMBL/GenBank/DDBJ whole genome shotgun (WGS) entry which is preliminary data.</text>
</comment>
<dbReference type="Gene3D" id="3.50.50.60">
    <property type="entry name" value="FAD/NAD(P)-binding domain"/>
    <property type="match status" value="1"/>
</dbReference>
<dbReference type="GO" id="GO:0016491">
    <property type="term" value="F:oxidoreductase activity"/>
    <property type="evidence" value="ECO:0007669"/>
    <property type="project" value="UniProtKB-KW"/>
</dbReference>